<feature type="binding site" evidence="10">
    <location>
        <begin position="255"/>
        <end position="259"/>
    </location>
    <ligand>
        <name>substrate</name>
    </ligand>
</feature>
<feature type="binding site" evidence="10">
    <location>
        <begin position="155"/>
        <end position="158"/>
    </location>
    <ligand>
        <name>substrate</name>
    </ligand>
</feature>
<sequence length="440" mass="47939">MKIVVVGTGYVGLVTGTCFAEVGIDVICVDIDAKKISNLNNGVLPIFEPGLEALVIKNVSKGKLKFSTSLQQSIAGADVAFIAVGTPPGENGSADLQYVLAVASEIGQYMNNYGVIVTKSTVPVGTAQKVQMAIQKELEKRKLNISFDVASNPEFLKEGAAIDDFLKPDRIVVGVSSKQAEEVMRKLYKPFLLNGHPIIFMDVPSAEMTKYAANSMLATKISFMNDIANLCEIIGADVNMVRKGIGSDARIGNKFIYPGIGYGGSCFPKDVKALMKTAAENGYSMQILQAVEAVNEYQKTVLFNKLNNRFQGNLKGKTIAMWGLSFKPNTDDMREAPSLVLVDSILKAGGNVQAFDPVAMNEARHIIGDKIVYCNNEYDTLVNADALLIVTEWTDFRSPNFDKIKSLLTNPIIFDGRNIFDGKEMNELGFEYYGIGTKND</sequence>
<evidence type="ECO:0000256" key="3">
    <source>
        <dbReference type="ARBA" id="ARBA00012954"/>
    </source>
</evidence>
<dbReference type="InterPro" id="IPR036291">
    <property type="entry name" value="NAD(P)-bd_dom_sf"/>
</dbReference>
<dbReference type="InterPro" id="IPR017476">
    <property type="entry name" value="UDP-Glc/GDP-Man"/>
</dbReference>
<evidence type="ECO:0000256" key="7">
    <source>
        <dbReference type="ARBA" id="ARBA00047473"/>
    </source>
</evidence>
<feature type="binding site" evidence="11">
    <location>
        <position position="269"/>
    </location>
    <ligand>
        <name>NAD(+)</name>
        <dbReference type="ChEBI" id="CHEBI:57540"/>
    </ligand>
</feature>
<evidence type="ECO:0000256" key="2">
    <source>
        <dbReference type="ARBA" id="ARBA00006601"/>
    </source>
</evidence>
<accession>A0A199XPA8</accession>
<dbReference type="GO" id="GO:0006065">
    <property type="term" value="P:UDP-glucuronate biosynthetic process"/>
    <property type="evidence" value="ECO:0007669"/>
    <property type="project" value="UniProtKB-UniPathway"/>
</dbReference>
<proteinExistence type="inferred from homology"/>
<keyword evidence="5 8" id="KW-0560">Oxidoreductase</keyword>
<feature type="binding site" evidence="10">
    <location>
        <position position="263"/>
    </location>
    <ligand>
        <name>substrate</name>
    </ligand>
</feature>
<feature type="binding site" evidence="11">
    <location>
        <position position="158"/>
    </location>
    <ligand>
        <name>NAD(+)</name>
        <dbReference type="ChEBI" id="CHEBI:57540"/>
    </ligand>
</feature>
<dbReference type="InterPro" id="IPR001732">
    <property type="entry name" value="UDP-Glc/GDP-Man_DH_N"/>
</dbReference>
<evidence type="ECO:0000256" key="10">
    <source>
        <dbReference type="PIRSR" id="PIRSR500134-2"/>
    </source>
</evidence>
<evidence type="ECO:0000256" key="4">
    <source>
        <dbReference type="ARBA" id="ARBA00015132"/>
    </source>
</evidence>
<evidence type="ECO:0000256" key="9">
    <source>
        <dbReference type="PIRSR" id="PIRSR500134-1"/>
    </source>
</evidence>
<keyword evidence="14" id="KW-1185">Reference proteome</keyword>
<feature type="binding site" evidence="11">
    <location>
        <position position="35"/>
    </location>
    <ligand>
        <name>NAD(+)</name>
        <dbReference type="ChEBI" id="CHEBI:57540"/>
    </ligand>
</feature>
<evidence type="ECO:0000256" key="5">
    <source>
        <dbReference type="ARBA" id="ARBA00023002"/>
    </source>
</evidence>
<feature type="binding site" evidence="11">
    <location>
        <position position="121"/>
    </location>
    <ligand>
        <name>NAD(+)</name>
        <dbReference type="ChEBI" id="CHEBI:57540"/>
    </ligand>
</feature>
<dbReference type="SUPFAM" id="SSF51735">
    <property type="entry name" value="NAD(P)-binding Rossmann-fold domains"/>
    <property type="match status" value="1"/>
</dbReference>
<reference evidence="13 14" key="1">
    <citation type="submission" date="2016-06" db="EMBL/GenBank/DDBJ databases">
        <title>Draft genome sequence of Flavobacterium succinicans strain DD5b.</title>
        <authorList>
            <person name="Poehlein A."/>
            <person name="Daniel R."/>
            <person name="Simeonova D.D."/>
        </authorList>
    </citation>
    <scope>NUCLEOTIDE SEQUENCE [LARGE SCALE GENOMIC DNA]</scope>
    <source>
        <strain evidence="13 14">DD5b</strain>
    </source>
</reference>
<evidence type="ECO:0000256" key="11">
    <source>
        <dbReference type="PIRSR" id="PIRSR500134-3"/>
    </source>
</evidence>
<feature type="binding site" evidence="11">
    <location>
        <position position="86"/>
    </location>
    <ligand>
        <name>NAD(+)</name>
        <dbReference type="ChEBI" id="CHEBI:57540"/>
    </ligand>
</feature>
<dbReference type="InterPro" id="IPR014026">
    <property type="entry name" value="UDP-Glc/GDP-Man_DH_dimer"/>
</dbReference>
<dbReference type="EMBL" id="JMTM01000065">
    <property type="protein sequence ID" value="OAZ03096.1"/>
    <property type="molecule type" value="Genomic_DNA"/>
</dbReference>
<dbReference type="GO" id="GO:0003979">
    <property type="term" value="F:UDP-glucose 6-dehydrogenase activity"/>
    <property type="evidence" value="ECO:0007669"/>
    <property type="project" value="UniProtKB-EC"/>
</dbReference>
<dbReference type="InterPro" id="IPR014027">
    <property type="entry name" value="UDP-Glc/GDP-Man_DH_C"/>
</dbReference>
<dbReference type="Pfam" id="PF00984">
    <property type="entry name" value="UDPG_MGDP_dh"/>
    <property type="match status" value="1"/>
</dbReference>
<dbReference type="OrthoDB" id="9803238at2"/>
<dbReference type="NCBIfam" id="TIGR03026">
    <property type="entry name" value="NDP-sugDHase"/>
    <property type="match status" value="1"/>
</dbReference>
<dbReference type="PANTHER" id="PTHR43750">
    <property type="entry name" value="UDP-GLUCOSE 6-DEHYDROGENASE TUAD"/>
    <property type="match status" value="1"/>
</dbReference>
<dbReference type="SUPFAM" id="SSF48179">
    <property type="entry name" value="6-phosphogluconate dehydrogenase C-terminal domain-like"/>
    <property type="match status" value="1"/>
</dbReference>
<dbReference type="InterPro" id="IPR008927">
    <property type="entry name" value="6-PGluconate_DH-like_C_sf"/>
</dbReference>
<comment type="caution">
    <text evidence="13">The sequence shown here is derived from an EMBL/GenBank/DDBJ whole genome shotgun (WGS) entry which is preliminary data.</text>
</comment>
<dbReference type="GO" id="GO:0000271">
    <property type="term" value="P:polysaccharide biosynthetic process"/>
    <property type="evidence" value="ECO:0007669"/>
    <property type="project" value="InterPro"/>
</dbReference>
<feature type="binding site" evidence="11">
    <location>
        <position position="30"/>
    </location>
    <ligand>
        <name>NAD(+)</name>
        <dbReference type="ChEBI" id="CHEBI:57540"/>
    </ligand>
</feature>
<evidence type="ECO:0000313" key="13">
    <source>
        <dbReference type="EMBL" id="OAZ03096.1"/>
    </source>
</evidence>
<dbReference type="Gene3D" id="1.20.5.100">
    <property type="entry name" value="Cytochrome c1, transmembrane anchor, C-terminal"/>
    <property type="match status" value="1"/>
</dbReference>
<dbReference type="PIRSF" id="PIRSF500134">
    <property type="entry name" value="UDPglc_DH_bac"/>
    <property type="match status" value="1"/>
</dbReference>
<comment type="catalytic activity">
    <reaction evidence="7 8">
        <text>UDP-alpha-D-glucose + 2 NAD(+) + H2O = UDP-alpha-D-glucuronate + 2 NADH + 3 H(+)</text>
        <dbReference type="Rhea" id="RHEA:23596"/>
        <dbReference type="ChEBI" id="CHEBI:15377"/>
        <dbReference type="ChEBI" id="CHEBI:15378"/>
        <dbReference type="ChEBI" id="CHEBI:57540"/>
        <dbReference type="ChEBI" id="CHEBI:57945"/>
        <dbReference type="ChEBI" id="CHEBI:58052"/>
        <dbReference type="ChEBI" id="CHEBI:58885"/>
        <dbReference type="EC" id="1.1.1.22"/>
    </reaction>
</comment>
<evidence type="ECO:0000259" key="12">
    <source>
        <dbReference type="SMART" id="SM00984"/>
    </source>
</evidence>
<gene>
    <name evidence="13" type="primary">tuaD_1</name>
    <name evidence="13" type="ORF">FLB_23420</name>
</gene>
<comment type="pathway">
    <text evidence="1">Nucleotide-sugar biosynthesis; UDP-alpha-D-glucuronate biosynthesis; UDP-alpha-D-glucuronate from UDP-alpha-D-glucose: step 1/1.</text>
</comment>
<evidence type="ECO:0000313" key="14">
    <source>
        <dbReference type="Proteomes" id="UP000093807"/>
    </source>
</evidence>
<comment type="similarity">
    <text evidence="2 8">Belongs to the UDP-glucose/GDP-mannose dehydrogenase family.</text>
</comment>
<dbReference type="UniPathway" id="UPA00038">
    <property type="reaction ID" value="UER00491"/>
</dbReference>
<feature type="binding site" evidence="10">
    <location>
        <position position="327"/>
    </location>
    <ligand>
        <name>substrate</name>
    </ligand>
</feature>
<dbReference type="Gene3D" id="3.40.50.720">
    <property type="entry name" value="NAD(P)-binding Rossmann-like Domain"/>
    <property type="match status" value="2"/>
</dbReference>
<evidence type="ECO:0000256" key="6">
    <source>
        <dbReference type="ARBA" id="ARBA00023027"/>
    </source>
</evidence>
<dbReference type="PATRIC" id="fig|29536.5.peg.2442"/>
<dbReference type="Pfam" id="PF03720">
    <property type="entry name" value="UDPG_MGDP_dh_C"/>
    <property type="match status" value="1"/>
</dbReference>
<dbReference type="InterPro" id="IPR028357">
    <property type="entry name" value="UDPglc_DH_bac"/>
</dbReference>
<feature type="domain" description="UDP-glucose/GDP-mannose dehydrogenase C-terminal" evidence="12">
    <location>
        <begin position="320"/>
        <end position="422"/>
    </location>
</feature>
<keyword evidence="6 8" id="KW-0520">NAD</keyword>
<feature type="active site" description="Nucleophile" evidence="9">
    <location>
        <position position="266"/>
    </location>
</feature>
<dbReference type="PIRSF" id="PIRSF000124">
    <property type="entry name" value="UDPglc_GDPman_dh"/>
    <property type="match status" value="1"/>
</dbReference>
<feature type="binding site" evidence="10">
    <location>
        <position position="210"/>
    </location>
    <ligand>
        <name>substrate</name>
    </ligand>
</feature>
<dbReference type="Proteomes" id="UP000093807">
    <property type="component" value="Unassembled WGS sequence"/>
</dbReference>
<dbReference type="PANTHER" id="PTHR43750:SF3">
    <property type="entry name" value="UDP-GLUCOSE 6-DEHYDROGENASE TUAD"/>
    <property type="match status" value="1"/>
</dbReference>
<feature type="binding site" evidence="11">
    <location>
        <position position="334"/>
    </location>
    <ligand>
        <name>NAD(+)</name>
        <dbReference type="ChEBI" id="CHEBI:57540"/>
    </ligand>
</feature>
<organism evidence="13 14">
    <name type="scientific">Flavobacterium succinicans</name>
    <dbReference type="NCBI Taxonomy" id="29536"/>
    <lineage>
        <taxon>Bacteria</taxon>
        <taxon>Pseudomonadati</taxon>
        <taxon>Bacteroidota</taxon>
        <taxon>Flavobacteriia</taxon>
        <taxon>Flavobacteriales</taxon>
        <taxon>Flavobacteriaceae</taxon>
        <taxon>Flavobacterium</taxon>
    </lineage>
</organism>
<dbReference type="AlphaFoldDB" id="A0A199XPA8"/>
<evidence type="ECO:0000256" key="8">
    <source>
        <dbReference type="PIRNR" id="PIRNR000124"/>
    </source>
</evidence>
<dbReference type="SUPFAM" id="SSF52413">
    <property type="entry name" value="UDP-glucose/GDP-mannose dehydrogenase C-terminal domain"/>
    <property type="match status" value="1"/>
</dbReference>
<dbReference type="GO" id="GO:0051287">
    <property type="term" value="F:NAD binding"/>
    <property type="evidence" value="ECO:0007669"/>
    <property type="project" value="InterPro"/>
</dbReference>
<dbReference type="SMART" id="SM00984">
    <property type="entry name" value="UDPG_MGDP_dh_C"/>
    <property type="match status" value="1"/>
</dbReference>
<dbReference type="Pfam" id="PF03721">
    <property type="entry name" value="UDPG_MGDP_dh_N"/>
    <property type="match status" value="1"/>
</dbReference>
<dbReference type="RefSeq" id="WP_064716127.1">
    <property type="nucleotide sequence ID" value="NZ_JMTM01000065.1"/>
</dbReference>
<protein>
    <recommendedName>
        <fullName evidence="4 8">UDP-glucose 6-dehydrogenase</fullName>
        <ecNumber evidence="3 8">1.1.1.22</ecNumber>
    </recommendedName>
</protein>
<name>A0A199XPA8_9FLAO</name>
<evidence type="ECO:0000256" key="1">
    <source>
        <dbReference type="ARBA" id="ARBA00004701"/>
    </source>
</evidence>
<dbReference type="EC" id="1.1.1.22" evidence="3 8"/>
<dbReference type="InterPro" id="IPR036220">
    <property type="entry name" value="UDP-Glc/GDP-Man_DH_C_sf"/>
</dbReference>